<comment type="caution">
    <text evidence="2">The sequence shown here is derived from an EMBL/GenBank/DDBJ whole genome shotgun (WGS) entry which is preliminary data.</text>
</comment>
<sequence>MLPRFRTATYLSIITALWCWVLTAGYTIWKFGYVDGYLELGEIPFNPTIPITYLTLFMLTIGAFGVTFVVGIIATMVSPPRWHLWAVLAAWCIGAGVAAIDVSFLFLDHGGGTWLPHEALRATFFHPIVTPFWIILGLAGTASLTRPLRTD</sequence>
<protein>
    <submittedName>
        <fullName evidence="2">Uncharacterized protein</fullName>
    </submittedName>
</protein>
<keyword evidence="1" id="KW-1133">Transmembrane helix</keyword>
<reference evidence="2 3" key="1">
    <citation type="submission" date="2022-01" db="EMBL/GenBank/DDBJ databases">
        <title>Octadecabacter sp. nov., isolated from a marine alga.</title>
        <authorList>
            <person name="Jin M.S."/>
            <person name="Kim H.M."/>
            <person name="Han D.M."/>
            <person name="Jung J.J."/>
            <person name="Jeon C.O."/>
        </authorList>
    </citation>
    <scope>NUCLEOTIDE SEQUENCE [LARGE SCALE GENOMIC DNA]</scope>
    <source>
        <strain evidence="2 3">G9-8</strain>
    </source>
</reference>
<proteinExistence type="predicted"/>
<evidence type="ECO:0000313" key="2">
    <source>
        <dbReference type="EMBL" id="MCF2870267.1"/>
    </source>
</evidence>
<feature type="transmembrane region" description="Helical" evidence="1">
    <location>
        <begin position="49"/>
        <end position="77"/>
    </location>
</feature>
<feature type="transmembrane region" description="Helical" evidence="1">
    <location>
        <begin position="119"/>
        <end position="139"/>
    </location>
</feature>
<dbReference type="EMBL" id="JAKGAQ010000001">
    <property type="protein sequence ID" value="MCF2870267.1"/>
    <property type="molecule type" value="Genomic_DNA"/>
</dbReference>
<accession>A0ABS9CSR4</accession>
<evidence type="ECO:0000256" key="1">
    <source>
        <dbReference type="SAM" id="Phobius"/>
    </source>
</evidence>
<gene>
    <name evidence="2" type="ORF">L0664_04235</name>
</gene>
<dbReference type="RefSeq" id="WP_235224376.1">
    <property type="nucleotide sequence ID" value="NZ_JAKGAQ010000001.1"/>
</dbReference>
<keyword evidence="1" id="KW-0472">Membrane</keyword>
<feature type="transmembrane region" description="Helical" evidence="1">
    <location>
        <begin position="84"/>
        <end position="107"/>
    </location>
</feature>
<organism evidence="2 3">
    <name type="scientific">Octadecabacter dasysiphoniae</name>
    <dbReference type="NCBI Taxonomy" id="2909341"/>
    <lineage>
        <taxon>Bacteria</taxon>
        <taxon>Pseudomonadati</taxon>
        <taxon>Pseudomonadota</taxon>
        <taxon>Alphaproteobacteria</taxon>
        <taxon>Rhodobacterales</taxon>
        <taxon>Roseobacteraceae</taxon>
        <taxon>Octadecabacter</taxon>
    </lineage>
</organism>
<keyword evidence="3" id="KW-1185">Reference proteome</keyword>
<name>A0ABS9CSR4_9RHOB</name>
<keyword evidence="1" id="KW-0812">Transmembrane</keyword>
<feature type="transmembrane region" description="Helical" evidence="1">
    <location>
        <begin position="7"/>
        <end position="29"/>
    </location>
</feature>
<evidence type="ECO:0000313" key="3">
    <source>
        <dbReference type="Proteomes" id="UP001200557"/>
    </source>
</evidence>
<dbReference type="Proteomes" id="UP001200557">
    <property type="component" value="Unassembled WGS sequence"/>
</dbReference>